<feature type="transmembrane region" description="Helical" evidence="12">
    <location>
        <begin position="152"/>
        <end position="178"/>
    </location>
</feature>
<evidence type="ECO:0000256" key="1">
    <source>
        <dbReference type="ARBA" id="ARBA00000085"/>
    </source>
</evidence>
<dbReference type="SUPFAM" id="SSF47384">
    <property type="entry name" value="Homodimeric domain of signal transducing histidine kinase"/>
    <property type="match status" value="1"/>
</dbReference>
<dbReference type="RefSeq" id="WP_011712121.1">
    <property type="nucleotide sequence ID" value="NC_008576.1"/>
</dbReference>
<dbReference type="Pfam" id="PF17149">
    <property type="entry name" value="CHASE5"/>
    <property type="match status" value="1"/>
</dbReference>
<dbReference type="SMART" id="SM00448">
    <property type="entry name" value="REC"/>
    <property type="match status" value="1"/>
</dbReference>
<evidence type="ECO:0000313" key="17">
    <source>
        <dbReference type="EMBL" id="ABK42951.1"/>
    </source>
</evidence>
<dbReference type="Gene3D" id="1.10.287.130">
    <property type="match status" value="1"/>
</dbReference>
<dbReference type="FunFam" id="3.30.565.10:FF:000010">
    <property type="entry name" value="Sensor histidine kinase RcsC"/>
    <property type="match status" value="1"/>
</dbReference>
<dbReference type="EMBL" id="CP000471">
    <property type="protein sequence ID" value="ABK42951.1"/>
    <property type="molecule type" value="Genomic_DNA"/>
</dbReference>
<dbReference type="InterPro" id="IPR005467">
    <property type="entry name" value="His_kinase_dom"/>
</dbReference>
<dbReference type="STRING" id="156889.Mmc1_0425"/>
<evidence type="ECO:0000259" key="13">
    <source>
        <dbReference type="PROSITE" id="PS50109"/>
    </source>
</evidence>
<reference evidence="17 18" key="2">
    <citation type="journal article" date="2012" name="Int. J. Syst. Evol. Microbiol.">
        <title>Magnetococcus marinus gen. nov., sp. nov., a marine, magnetotactic bacterium that represents a novel lineage (Magnetococcaceae fam. nov.; Magnetococcales ord. nov.) at the base of the Alphaproteobacteria.</title>
        <authorList>
            <person name="Bazylinski D.A."/>
            <person name="Williams T.J."/>
            <person name="Lefevre C.T."/>
            <person name="Berg R.J."/>
            <person name="Zhang C.L."/>
            <person name="Bowser S.S."/>
            <person name="Dean A.J."/>
            <person name="Beveridge T.J."/>
        </authorList>
    </citation>
    <scope>NUCLEOTIDE SEQUENCE [LARGE SCALE GENOMIC DNA]</scope>
    <source>
        <strain evidence="18">ATCC BAA-1437 / JCM 17883 / MC-1</strain>
    </source>
</reference>
<name>A0L4Q8_MAGMM</name>
<dbReference type="PANTHER" id="PTHR45339">
    <property type="entry name" value="HYBRID SIGNAL TRANSDUCTION HISTIDINE KINASE J"/>
    <property type="match status" value="1"/>
</dbReference>
<dbReference type="InterPro" id="IPR011006">
    <property type="entry name" value="CheY-like_superfamily"/>
</dbReference>
<keyword evidence="3 11" id="KW-0597">Phosphoprotein</keyword>
<dbReference type="Pfam" id="PF08447">
    <property type="entry name" value="PAS_3"/>
    <property type="match status" value="1"/>
</dbReference>
<protein>
    <recommendedName>
        <fullName evidence="10">Sensory/regulatory protein RpfC</fullName>
        <ecNumber evidence="2">2.7.13.3</ecNumber>
    </recommendedName>
</protein>
<dbReference type="InterPro" id="IPR036890">
    <property type="entry name" value="HATPase_C_sf"/>
</dbReference>
<keyword evidence="12" id="KW-0812">Transmembrane</keyword>
<feature type="domain" description="PAS" evidence="15">
    <location>
        <begin position="238"/>
        <end position="310"/>
    </location>
</feature>
<evidence type="ECO:0000256" key="9">
    <source>
        <dbReference type="ARBA" id="ARBA00064003"/>
    </source>
</evidence>
<reference evidence="18" key="1">
    <citation type="journal article" date="2009" name="Appl. Environ. Microbiol.">
        <title>Complete genome sequence of the chemolithoautotrophic marine magnetotactic coccus strain MC-1.</title>
        <authorList>
            <person name="Schubbe S."/>
            <person name="Williams T.J."/>
            <person name="Xie G."/>
            <person name="Kiss H.E."/>
            <person name="Brettin T.S."/>
            <person name="Martinez D."/>
            <person name="Ross C.A."/>
            <person name="Schuler D."/>
            <person name="Cox B.L."/>
            <person name="Nealson K.H."/>
            <person name="Bazylinski D.A."/>
        </authorList>
    </citation>
    <scope>NUCLEOTIDE SEQUENCE [LARGE SCALE GENOMIC DNA]</scope>
    <source>
        <strain evidence="18">ATCC BAA-1437 / JCM 17883 / MC-1</strain>
    </source>
</reference>
<evidence type="ECO:0000256" key="8">
    <source>
        <dbReference type="ARBA" id="ARBA00023012"/>
    </source>
</evidence>
<dbReference type="EC" id="2.7.13.3" evidence="2"/>
<dbReference type="CDD" id="cd00130">
    <property type="entry name" value="PAS"/>
    <property type="match status" value="1"/>
</dbReference>
<dbReference type="CDD" id="cd00082">
    <property type="entry name" value="HisKA"/>
    <property type="match status" value="1"/>
</dbReference>
<dbReference type="SMART" id="SM00086">
    <property type="entry name" value="PAC"/>
    <property type="match status" value="1"/>
</dbReference>
<dbReference type="SMART" id="SM00387">
    <property type="entry name" value="HATPase_c"/>
    <property type="match status" value="1"/>
</dbReference>
<dbReference type="SMART" id="SM00388">
    <property type="entry name" value="HisKA"/>
    <property type="match status" value="1"/>
</dbReference>
<dbReference type="Gene3D" id="3.30.450.20">
    <property type="entry name" value="PAS domain"/>
    <property type="match status" value="1"/>
</dbReference>
<organism evidence="17 18">
    <name type="scientific">Magnetococcus marinus (strain ATCC BAA-1437 / JCM 17883 / MC-1)</name>
    <dbReference type="NCBI Taxonomy" id="156889"/>
    <lineage>
        <taxon>Bacteria</taxon>
        <taxon>Pseudomonadati</taxon>
        <taxon>Pseudomonadota</taxon>
        <taxon>Magnetococcia</taxon>
        <taxon>Magnetococcales</taxon>
        <taxon>Magnetococcaceae</taxon>
        <taxon>Magnetococcus</taxon>
    </lineage>
</organism>
<evidence type="ECO:0000256" key="11">
    <source>
        <dbReference type="PROSITE-ProRule" id="PRU00169"/>
    </source>
</evidence>
<dbReference type="InterPro" id="IPR003661">
    <property type="entry name" value="HisK_dim/P_dom"/>
</dbReference>
<dbReference type="HOGENOM" id="CLU_000445_114_15_5"/>
<evidence type="ECO:0000256" key="6">
    <source>
        <dbReference type="ARBA" id="ARBA00022777"/>
    </source>
</evidence>
<feature type="domain" description="PAC" evidence="16">
    <location>
        <begin position="313"/>
        <end position="366"/>
    </location>
</feature>
<keyword evidence="12" id="KW-1133">Transmembrane helix</keyword>
<evidence type="ECO:0000256" key="5">
    <source>
        <dbReference type="ARBA" id="ARBA00022741"/>
    </source>
</evidence>
<dbReference type="PROSITE" id="PS50110">
    <property type="entry name" value="RESPONSE_REGULATORY"/>
    <property type="match status" value="1"/>
</dbReference>
<dbReference type="eggNOG" id="COG0784">
    <property type="taxonomic scope" value="Bacteria"/>
</dbReference>
<dbReference type="PROSITE" id="PS50112">
    <property type="entry name" value="PAS"/>
    <property type="match status" value="1"/>
</dbReference>
<dbReference type="InterPro" id="IPR000700">
    <property type="entry name" value="PAS-assoc_C"/>
</dbReference>
<evidence type="ECO:0000256" key="10">
    <source>
        <dbReference type="ARBA" id="ARBA00068150"/>
    </source>
</evidence>
<keyword evidence="8" id="KW-0902">Two-component regulatory system</keyword>
<feature type="domain" description="Histidine kinase" evidence="13">
    <location>
        <begin position="384"/>
        <end position="604"/>
    </location>
</feature>
<dbReference type="InterPro" id="IPR033414">
    <property type="entry name" value="Sensor_dom"/>
</dbReference>
<comment type="subunit">
    <text evidence="9">At low DSF concentrations, interacts with RpfF.</text>
</comment>
<feature type="transmembrane region" description="Helical" evidence="12">
    <location>
        <begin position="20"/>
        <end position="41"/>
    </location>
</feature>
<evidence type="ECO:0000259" key="15">
    <source>
        <dbReference type="PROSITE" id="PS50112"/>
    </source>
</evidence>
<evidence type="ECO:0000259" key="16">
    <source>
        <dbReference type="PROSITE" id="PS50113"/>
    </source>
</evidence>
<dbReference type="Pfam" id="PF00072">
    <property type="entry name" value="Response_reg"/>
    <property type="match status" value="1"/>
</dbReference>
<feature type="domain" description="Response regulatory" evidence="14">
    <location>
        <begin position="766"/>
        <end position="885"/>
    </location>
</feature>
<dbReference type="CDD" id="cd17546">
    <property type="entry name" value="REC_hyHK_CKI1_RcsC-like"/>
    <property type="match status" value="1"/>
</dbReference>
<dbReference type="InterPro" id="IPR000014">
    <property type="entry name" value="PAS"/>
</dbReference>
<dbReference type="KEGG" id="mgm:Mmc1_0425"/>
<keyword evidence="12" id="KW-0472">Membrane</keyword>
<dbReference type="PROSITE" id="PS50113">
    <property type="entry name" value="PAC"/>
    <property type="match status" value="1"/>
</dbReference>
<dbReference type="InterPro" id="IPR035965">
    <property type="entry name" value="PAS-like_dom_sf"/>
</dbReference>
<dbReference type="InterPro" id="IPR013655">
    <property type="entry name" value="PAS_fold_3"/>
</dbReference>
<keyword evidence="18" id="KW-1185">Reference proteome</keyword>
<dbReference type="PRINTS" id="PR00344">
    <property type="entry name" value="BCTRLSENSOR"/>
</dbReference>
<dbReference type="CDD" id="cd16922">
    <property type="entry name" value="HATPase_EvgS-ArcB-TorS-like"/>
    <property type="match status" value="1"/>
</dbReference>
<evidence type="ECO:0000256" key="7">
    <source>
        <dbReference type="ARBA" id="ARBA00022840"/>
    </source>
</evidence>
<dbReference type="Pfam" id="PF00512">
    <property type="entry name" value="HisKA"/>
    <property type="match status" value="1"/>
</dbReference>
<dbReference type="Pfam" id="PF02518">
    <property type="entry name" value="HATPase_c"/>
    <property type="match status" value="1"/>
</dbReference>
<dbReference type="InterPro" id="IPR004358">
    <property type="entry name" value="Sig_transdc_His_kin-like_C"/>
</dbReference>
<dbReference type="Gene3D" id="3.40.50.2300">
    <property type="match status" value="1"/>
</dbReference>
<dbReference type="PANTHER" id="PTHR45339:SF1">
    <property type="entry name" value="HYBRID SIGNAL TRANSDUCTION HISTIDINE KINASE J"/>
    <property type="match status" value="1"/>
</dbReference>
<comment type="catalytic activity">
    <reaction evidence="1">
        <text>ATP + protein L-histidine = ADP + protein N-phospho-L-histidine.</text>
        <dbReference type="EC" id="2.7.13.3"/>
    </reaction>
</comment>
<dbReference type="InterPro" id="IPR001610">
    <property type="entry name" value="PAC"/>
</dbReference>
<dbReference type="InterPro" id="IPR036097">
    <property type="entry name" value="HisK_dim/P_sf"/>
</dbReference>
<proteinExistence type="predicted"/>
<dbReference type="AlphaFoldDB" id="A0L4Q8"/>
<dbReference type="FunFam" id="1.10.287.130:FF:000002">
    <property type="entry name" value="Two-component osmosensing histidine kinase"/>
    <property type="match status" value="1"/>
</dbReference>
<evidence type="ECO:0000256" key="12">
    <source>
        <dbReference type="SAM" id="Phobius"/>
    </source>
</evidence>
<keyword evidence="5" id="KW-0547">Nucleotide-binding</keyword>
<dbReference type="eggNOG" id="COG2205">
    <property type="taxonomic scope" value="Bacteria"/>
</dbReference>
<dbReference type="GO" id="GO:0005524">
    <property type="term" value="F:ATP binding"/>
    <property type="evidence" value="ECO:0007669"/>
    <property type="project" value="UniProtKB-KW"/>
</dbReference>
<dbReference type="InterPro" id="IPR001789">
    <property type="entry name" value="Sig_transdc_resp-reg_receiver"/>
</dbReference>
<sequence>MSVFHHNQPRKVDRPIGRRLTLVMIGVSSLITLLATGFQLYDDYQGGINRIQSSLEMVQQSRLKALSHAVWVEDNEQIRLHLEGIMQLPDLDQAAIFVEGTMQWYRGIVSSAHYITRHFPLNYPYGDTIQELGSLRVVASVDRVRARLIHSIPFMLASNALKITAVALLLLLLFHLWVIRYLGQLAHYASSVDLEQPPPDSIVLRAPSHHTDELDTITDALLGMHHKIRTVYQDFKSREESLRTLLESTRAVGWRLNLTKKRLEYISPQIYTLLGYPPESWLDLAVWQSRIHPDDRLATLTSMERILAQPREHSMEYRMLAADGRTVWVRDMSSPLSGDKPGTFTHLGGFLLDISAQKDLERRLRTTTERAESASRAKSDFLAVISHEIRTPLNAIIGMGEVLLDDPLTTEQKHYAMVSQQAAHTLLDLINDVLDLSKIEAGEFQLEHAPYDLVGLIHSVVEVNTITANQQGLPIECNLPDTLPTLMHGDLRRVRQVLFNLLGNAIKFTEQGLIRVETERLETPVASWIRISVKDTGIGIAQEKQSLIFDAFTQSDGSITRRYGGSGLGLTISKRLVEMMGGKIGVDSQLGKGSHFFFTLPVTARWDVLEPLYPPPATLLQQQRILLIHSDVENRDRMQTLLEQAGATVILGGDCRQPTACLAQLDASLDGIVMNCGTLNSAGLNHLEQHLAHYPKLAKRTVILTNKVRGSLLDRTTPLGIHYLNTPVQAEQIYPLLKGISDTSSLYQTPFVGHTEGATPLLTQANVLVVEDSEDNRLLIRTYLKKSPYILDFASNGLEAIEKWQQNHYDLVLMDIQMPLMDGLTATRHIRKQERREQRPHTPIVALTAHAMASDHQNAMAAGCDDFLTKPIKRDTLFKALHHHLPALETNQS</sequence>
<dbReference type="NCBIfam" id="TIGR00229">
    <property type="entry name" value="sensory_box"/>
    <property type="match status" value="1"/>
</dbReference>
<dbReference type="GO" id="GO:0000155">
    <property type="term" value="F:phosphorelay sensor kinase activity"/>
    <property type="evidence" value="ECO:0007669"/>
    <property type="project" value="InterPro"/>
</dbReference>
<evidence type="ECO:0000256" key="4">
    <source>
        <dbReference type="ARBA" id="ARBA00022679"/>
    </source>
</evidence>
<accession>A0L4Q8</accession>
<gene>
    <name evidence="17" type="ordered locus">Mmc1_0425</name>
</gene>
<dbReference type="InterPro" id="IPR003594">
    <property type="entry name" value="HATPase_dom"/>
</dbReference>
<keyword evidence="7" id="KW-0067">ATP-binding</keyword>
<evidence type="ECO:0000259" key="14">
    <source>
        <dbReference type="PROSITE" id="PS50110"/>
    </source>
</evidence>
<evidence type="ECO:0000256" key="3">
    <source>
        <dbReference type="ARBA" id="ARBA00022553"/>
    </source>
</evidence>
<feature type="modified residue" description="4-aspartylphosphate" evidence="11">
    <location>
        <position position="815"/>
    </location>
</feature>
<keyword evidence="4" id="KW-0808">Transferase</keyword>
<dbReference type="PROSITE" id="PS50109">
    <property type="entry name" value="HIS_KIN"/>
    <property type="match status" value="1"/>
</dbReference>
<dbReference type="OrthoDB" id="9810730at2"/>
<keyword evidence="6 17" id="KW-0418">Kinase</keyword>
<dbReference type="Proteomes" id="UP000002586">
    <property type="component" value="Chromosome"/>
</dbReference>
<dbReference type="SUPFAM" id="SSF55785">
    <property type="entry name" value="PYP-like sensor domain (PAS domain)"/>
    <property type="match status" value="1"/>
</dbReference>
<dbReference type="SUPFAM" id="SSF52172">
    <property type="entry name" value="CheY-like"/>
    <property type="match status" value="2"/>
</dbReference>
<dbReference type="Gene3D" id="3.30.565.10">
    <property type="entry name" value="Histidine kinase-like ATPase, C-terminal domain"/>
    <property type="match status" value="1"/>
</dbReference>
<evidence type="ECO:0000313" key="18">
    <source>
        <dbReference type="Proteomes" id="UP000002586"/>
    </source>
</evidence>
<dbReference type="SUPFAM" id="SSF55874">
    <property type="entry name" value="ATPase domain of HSP90 chaperone/DNA topoisomerase II/histidine kinase"/>
    <property type="match status" value="1"/>
</dbReference>
<evidence type="ECO:0000256" key="2">
    <source>
        <dbReference type="ARBA" id="ARBA00012438"/>
    </source>
</evidence>